<dbReference type="EMBL" id="AB519714">
    <property type="protein sequence ID" value="BAL63040.1"/>
    <property type="molecule type" value="mRNA"/>
</dbReference>
<feature type="signal peptide" evidence="1">
    <location>
        <begin position="1"/>
        <end position="21"/>
    </location>
</feature>
<protein>
    <submittedName>
        <fullName evidence="2">Secreted luciferase</fullName>
    </submittedName>
</protein>
<sequence>MWRLLSLMLLAVTSVYIQVWAASEEADDDLVSLVKNYWGVGVSNERDVSLDRGGHGKLPKKLSVEILAEMEANAQKSNCSRGCLIGLSKIKCTPKMKKFLPGRCHEYSGDPKTGQGPLTAAAVIPGYSDLTAMEQFKLQVDKCDCSTQCLKGLANVKCSAALKAVLPTRCSQFATQIQAEVGTIKGKGKKPTPPIG</sequence>
<organism evidence="2">
    <name type="scientific">Heterorhabdus tanneri</name>
    <dbReference type="NCBI Taxonomy" id="507446"/>
    <lineage>
        <taxon>Eukaryota</taxon>
        <taxon>Metazoa</taxon>
        <taxon>Ecdysozoa</taxon>
        <taxon>Arthropoda</taxon>
        <taxon>Crustacea</taxon>
        <taxon>Multicrustacea</taxon>
        <taxon>Hexanauplia</taxon>
        <taxon>Copepoda</taxon>
        <taxon>Calanoida</taxon>
        <taxon>Heterorhabdidae</taxon>
        <taxon>Heterorhabdus</taxon>
    </lineage>
</organism>
<accession>H3JS17</accession>
<keyword evidence="1" id="KW-0732">Signal</keyword>
<gene>
    <name evidence="2" type="primary">HtLuc2</name>
</gene>
<name>H3JS17_9MAXI</name>
<evidence type="ECO:0000256" key="1">
    <source>
        <dbReference type="SAM" id="SignalP"/>
    </source>
</evidence>
<evidence type="ECO:0000313" key="2">
    <source>
        <dbReference type="EMBL" id="BAL63040.1"/>
    </source>
</evidence>
<dbReference type="AlphaFoldDB" id="H3JS17"/>
<proteinExistence type="evidence at transcript level"/>
<reference evidence="2" key="1">
    <citation type="journal article" date="2012" name="Mol. Biol. Evol.">
        <title>Evolution of bioluminescence in marine planktonic copepods.</title>
        <authorList>
            <person name="Takenaka Y."/>
            <person name="Yamaguchi A."/>
            <person name="Tsuruoka N."/>
            <person name="Torimura M."/>
            <person name="Gojobori T."/>
            <person name="Shigeri Y."/>
        </authorList>
    </citation>
    <scope>NUCLEOTIDE SEQUENCE</scope>
    <source>
        <tissue evidence="2">Whole body</tissue>
    </source>
</reference>
<feature type="chain" id="PRO_5003586812" evidence="1">
    <location>
        <begin position="22"/>
        <end position="196"/>
    </location>
</feature>